<protein>
    <submittedName>
        <fullName evidence="1">Uncharacterized protein</fullName>
    </submittedName>
</protein>
<organism evidence="1 2">
    <name type="scientific">Cronobacter phage LPCS28</name>
    <dbReference type="NCBI Taxonomy" id="2924885"/>
    <lineage>
        <taxon>Viruses</taxon>
        <taxon>Duplodnaviria</taxon>
        <taxon>Heunggongvirae</taxon>
        <taxon>Uroviricota</taxon>
        <taxon>Caudoviricetes</taxon>
        <taxon>Pantevenvirales</taxon>
        <taxon>Straboviridae</taxon>
        <taxon>Nanhuvirus</taxon>
        <taxon>Nanhuvirus LPCS28</taxon>
    </lineage>
</organism>
<keyword evidence="2" id="KW-1185">Reference proteome</keyword>
<dbReference type="Proteomes" id="UP000832072">
    <property type="component" value="Segment"/>
</dbReference>
<sequence>MNMTTEKMNEIVNNIMKAAKQSLIQRMAAKMNPIEAMKQTAKELVDFGLPVDKAVVTVKVLLMQIGKELDMPHPYKAAEIEEMKNIIMK</sequence>
<evidence type="ECO:0000313" key="2">
    <source>
        <dbReference type="Proteomes" id="UP000832072"/>
    </source>
</evidence>
<evidence type="ECO:0000313" key="1">
    <source>
        <dbReference type="EMBL" id="UNY47000.1"/>
    </source>
</evidence>
<reference evidence="1 2" key="1">
    <citation type="submission" date="2022-02" db="EMBL/GenBank/DDBJ databases">
        <authorList>
            <person name="Tian F."/>
            <person name="Li J."/>
            <person name="Li F."/>
            <person name="Tong Y."/>
        </authorList>
    </citation>
    <scope>NUCLEOTIDE SEQUENCE [LARGE SCALE GENOMIC DNA]</scope>
</reference>
<gene>
    <name evidence="1" type="ORF">EHEKIMEA_00118</name>
</gene>
<name>A0AAE9K6I7_9CAUD</name>
<accession>A0AAE9K6I7</accession>
<proteinExistence type="predicted"/>
<dbReference type="EMBL" id="OM638103">
    <property type="protein sequence ID" value="UNY47000.1"/>
    <property type="molecule type" value="Genomic_DNA"/>
</dbReference>